<dbReference type="Proteomes" id="UP000076715">
    <property type="component" value="Unassembled WGS sequence"/>
</dbReference>
<comment type="caution">
    <text evidence="2">The sequence shown here is derived from an EMBL/GenBank/DDBJ whole genome shotgun (WGS) entry which is preliminary data.</text>
</comment>
<accession>A0A162CP81</accession>
<dbReference type="STRING" id="1642818.AWE51_25475"/>
<evidence type="ECO:0000313" key="3">
    <source>
        <dbReference type="Proteomes" id="UP000076715"/>
    </source>
</evidence>
<dbReference type="Pfam" id="PF09346">
    <property type="entry name" value="SMI1_KNR4"/>
    <property type="match status" value="1"/>
</dbReference>
<name>A0A162CP81_9FLAO</name>
<keyword evidence="3" id="KW-1185">Reference proteome</keyword>
<feature type="domain" description="Knr4/Smi1-like" evidence="1">
    <location>
        <begin position="31"/>
        <end position="182"/>
    </location>
</feature>
<protein>
    <submittedName>
        <fullName evidence="2">SMI1 / KNR4 family protein</fullName>
    </submittedName>
</protein>
<reference evidence="2 3" key="1">
    <citation type="submission" date="2016-01" db="EMBL/GenBank/DDBJ databases">
        <title>The draft genome sequence of Aquimarina sp. RZW4-3-2.</title>
        <authorList>
            <person name="Wang Y."/>
        </authorList>
    </citation>
    <scope>NUCLEOTIDE SEQUENCE [LARGE SCALE GENOMIC DNA]</scope>
    <source>
        <strain evidence="2 3">RZW4-3-2</strain>
    </source>
</reference>
<gene>
    <name evidence="2" type="ORF">AWE51_25475</name>
</gene>
<dbReference type="EMBL" id="LQRT01000019">
    <property type="protein sequence ID" value="KZS40104.1"/>
    <property type="molecule type" value="Genomic_DNA"/>
</dbReference>
<dbReference type="Gene3D" id="3.40.1580.10">
    <property type="entry name" value="SMI1/KNR4-like"/>
    <property type="match status" value="1"/>
</dbReference>
<dbReference type="InterPro" id="IPR018958">
    <property type="entry name" value="Knr4/Smi1-like_dom"/>
</dbReference>
<dbReference type="AlphaFoldDB" id="A0A162CP81"/>
<proteinExistence type="predicted"/>
<sequence>MVEKYISGLKNAYFQNNGQEEWKSFEQVIYGAKKDDINKLNQVYPDVPNALINLLEYVDGTYWRKYAKEEIIFFLLGSDMHEYPYYLLSTKEIIKNQNQAKEYFSEYIERKYDEVEVDEKLADKAESIKWLHFSDCMNNGGTSQLFIDFSPSEKGTKGQVVRYLHDPDELKVIADSFEEYLNMLIKKEFDFINEETIE</sequence>
<dbReference type="InterPro" id="IPR037883">
    <property type="entry name" value="Knr4/Smi1-like_sf"/>
</dbReference>
<evidence type="ECO:0000313" key="2">
    <source>
        <dbReference type="EMBL" id="KZS40104.1"/>
    </source>
</evidence>
<organism evidence="2 3">
    <name type="scientific">Aquimarina aggregata</name>
    <dbReference type="NCBI Taxonomy" id="1642818"/>
    <lineage>
        <taxon>Bacteria</taxon>
        <taxon>Pseudomonadati</taxon>
        <taxon>Bacteroidota</taxon>
        <taxon>Flavobacteriia</taxon>
        <taxon>Flavobacteriales</taxon>
        <taxon>Flavobacteriaceae</taxon>
        <taxon>Aquimarina</taxon>
    </lineage>
</organism>
<evidence type="ECO:0000259" key="1">
    <source>
        <dbReference type="Pfam" id="PF09346"/>
    </source>
</evidence>
<dbReference type="SUPFAM" id="SSF160631">
    <property type="entry name" value="SMI1/KNR4-like"/>
    <property type="match status" value="1"/>
</dbReference>